<evidence type="ECO:0000256" key="7">
    <source>
        <dbReference type="ARBA" id="ARBA00023136"/>
    </source>
</evidence>
<keyword evidence="4 8" id="KW-0863">Zinc-finger</keyword>
<keyword evidence="5" id="KW-0862">Zinc</keyword>
<evidence type="ECO:0000256" key="1">
    <source>
        <dbReference type="ARBA" id="ARBA00004370"/>
    </source>
</evidence>
<dbReference type="SUPFAM" id="SSF57850">
    <property type="entry name" value="RING/U-box"/>
    <property type="match status" value="1"/>
</dbReference>
<dbReference type="AlphaFoldDB" id="A0A4E0S3E7"/>
<feature type="domain" description="RING-type" evidence="11">
    <location>
        <begin position="200"/>
        <end position="241"/>
    </location>
</feature>
<dbReference type="FunFam" id="3.30.40.10:FF:000009">
    <property type="entry name" value="E3 ubiquitin-protein ligase RNF130"/>
    <property type="match status" value="1"/>
</dbReference>
<dbReference type="GO" id="GO:0008270">
    <property type="term" value="F:zinc ion binding"/>
    <property type="evidence" value="ECO:0007669"/>
    <property type="project" value="UniProtKB-KW"/>
</dbReference>
<organism evidence="12 13">
    <name type="scientific">Fasciola hepatica</name>
    <name type="common">Liver fluke</name>
    <dbReference type="NCBI Taxonomy" id="6192"/>
    <lineage>
        <taxon>Eukaryota</taxon>
        <taxon>Metazoa</taxon>
        <taxon>Spiralia</taxon>
        <taxon>Lophotrochozoa</taxon>
        <taxon>Platyhelminthes</taxon>
        <taxon>Trematoda</taxon>
        <taxon>Digenea</taxon>
        <taxon>Plagiorchiida</taxon>
        <taxon>Echinostomata</taxon>
        <taxon>Echinostomatoidea</taxon>
        <taxon>Fasciolidae</taxon>
        <taxon>Fasciola</taxon>
    </lineage>
</organism>
<dbReference type="CDD" id="cd16668">
    <property type="entry name" value="RING-H2_RNF130-like"/>
    <property type="match status" value="1"/>
</dbReference>
<dbReference type="Gene3D" id="3.30.40.10">
    <property type="entry name" value="Zinc/RING finger domain, C3HC4 (zinc finger)"/>
    <property type="match status" value="1"/>
</dbReference>
<evidence type="ECO:0000256" key="10">
    <source>
        <dbReference type="SAM" id="Phobius"/>
    </source>
</evidence>
<name>A0A4E0S3E7_FASHE</name>
<feature type="compositionally biased region" description="Basic and acidic residues" evidence="9">
    <location>
        <begin position="610"/>
        <end position="622"/>
    </location>
</feature>
<dbReference type="Proteomes" id="UP000230066">
    <property type="component" value="Unassembled WGS sequence"/>
</dbReference>
<evidence type="ECO:0000256" key="8">
    <source>
        <dbReference type="PROSITE-ProRule" id="PRU00175"/>
    </source>
</evidence>
<dbReference type="Pfam" id="PF13639">
    <property type="entry name" value="zf-RING_2"/>
    <property type="match status" value="1"/>
</dbReference>
<feature type="region of interest" description="Disordered" evidence="9">
    <location>
        <begin position="648"/>
        <end position="676"/>
    </location>
</feature>
<dbReference type="InterPro" id="IPR013083">
    <property type="entry name" value="Znf_RING/FYVE/PHD"/>
</dbReference>
<dbReference type="SMART" id="SM00184">
    <property type="entry name" value="RING"/>
    <property type="match status" value="1"/>
</dbReference>
<dbReference type="GO" id="GO:0016020">
    <property type="term" value="C:membrane"/>
    <property type="evidence" value="ECO:0007669"/>
    <property type="project" value="UniProtKB-SubCell"/>
</dbReference>
<evidence type="ECO:0000256" key="4">
    <source>
        <dbReference type="ARBA" id="ARBA00022771"/>
    </source>
</evidence>
<gene>
    <name evidence="12" type="ORF">D915_000405</name>
</gene>
<keyword evidence="13" id="KW-1185">Reference proteome</keyword>
<evidence type="ECO:0000313" key="13">
    <source>
        <dbReference type="Proteomes" id="UP000230066"/>
    </source>
</evidence>
<evidence type="ECO:0000256" key="6">
    <source>
        <dbReference type="ARBA" id="ARBA00022989"/>
    </source>
</evidence>
<evidence type="ECO:0000256" key="2">
    <source>
        <dbReference type="ARBA" id="ARBA00022692"/>
    </source>
</evidence>
<sequence>MRNPIHFPAPIAELMNKGNHSRGFLKNSVHELRASSSFLNSTDNHTDHPHLLLDESTNSALLNLKSEQRIHNDSVISFVTFSPDSSEVSGDRRMVSVSTLSSISSLSSTSTARPGSELGTPEDISGARIVFELATPPTSNGAPGPEEALLNRSSVLFVAVSFILLMVISLAWLVFYYVQRFRYLHSKERVSETNSDLDQCAICIEPFRPLDNIRVLPCRHYFHKLCIDPWLLEQRSCPMCKLDILQAYGLRSEFFFGYPNAESLPTGSSRPSDVLLAASNTGMVSGSRSGSDDGMERIALVHSHSRSTLTRTQTTPGLTYMVLSGTGTVNPLTSTDSMAVAVASSPRYYTRGSDSSDSTAAAIDTDGMVTTVPQPTLQDLPNTAIPLQASAHNIIVSLVPRLSSQVTPPPPTVPSNSLEQMSPSSLVAARSLEHDNNIDPGPVKMAGSNSSAHTSASQIQYGSGQTECRVYSVPQQLPQSSGAALASTINANGFTSQGPGVTSTTQILVAPLCSVRTNGVRRLAELAKKAVARIPIKTLHPGDRPSKDNYGTPEVDCLIDTNDTIAPVSVESANRHVSGTNNTPYATTSAALSTTVPADVTATHPVVLNEGKHSLLHPDRTKPRSQADSANSAARVWQILTRPFRHSRSARSTVLSVEPPDTSTSSPPPPPVSSAGLESHTLVKVASQQLGRLRTNHSPTEQVIVAQVEPTHQTNQPETSIPSVIPCGTLNLRHSDINSNPDGSPDRRI</sequence>
<comment type="caution">
    <text evidence="12">The sequence shown here is derived from an EMBL/GenBank/DDBJ whole genome shotgun (WGS) entry which is preliminary data.</text>
</comment>
<dbReference type="InterPro" id="IPR001841">
    <property type="entry name" value="Znf_RING"/>
</dbReference>
<keyword evidence="3" id="KW-0479">Metal-binding</keyword>
<keyword evidence="7 10" id="KW-0472">Membrane</keyword>
<feature type="compositionally biased region" description="Low complexity" evidence="9">
    <location>
        <begin position="656"/>
        <end position="665"/>
    </location>
</feature>
<dbReference type="PANTHER" id="PTHR46539:SF23">
    <property type="entry name" value="RING-TYPE DOMAIN-CONTAINING PROTEIN"/>
    <property type="match status" value="1"/>
</dbReference>
<dbReference type="PROSITE" id="PS50089">
    <property type="entry name" value="ZF_RING_2"/>
    <property type="match status" value="1"/>
</dbReference>
<reference evidence="12" key="1">
    <citation type="submission" date="2019-03" db="EMBL/GenBank/DDBJ databases">
        <title>Improved annotation for the trematode Fasciola hepatica.</title>
        <authorList>
            <person name="Choi Y.-J."/>
            <person name="Martin J."/>
            <person name="Mitreva M."/>
        </authorList>
    </citation>
    <scope>NUCLEOTIDE SEQUENCE [LARGE SCALE GENOMIC DNA]</scope>
</reference>
<dbReference type="EMBL" id="JXXN02000077">
    <property type="protein sequence ID" value="THD28762.1"/>
    <property type="molecule type" value="Genomic_DNA"/>
</dbReference>
<feature type="region of interest" description="Disordered" evidence="9">
    <location>
        <begin position="610"/>
        <end position="632"/>
    </location>
</feature>
<accession>A0A4E0S3E7</accession>
<protein>
    <submittedName>
        <fullName evidence="12">RING finger protein</fullName>
    </submittedName>
</protein>
<keyword evidence="2 10" id="KW-0812">Transmembrane</keyword>
<evidence type="ECO:0000259" key="11">
    <source>
        <dbReference type="PROSITE" id="PS50089"/>
    </source>
</evidence>
<evidence type="ECO:0000313" key="12">
    <source>
        <dbReference type="EMBL" id="THD28762.1"/>
    </source>
</evidence>
<dbReference type="PANTHER" id="PTHR46539">
    <property type="entry name" value="E3 UBIQUITIN-PROTEIN LIGASE ATL42"/>
    <property type="match status" value="1"/>
</dbReference>
<comment type="subcellular location">
    <subcellularLocation>
        <location evidence="1">Membrane</location>
    </subcellularLocation>
</comment>
<evidence type="ECO:0000256" key="9">
    <source>
        <dbReference type="SAM" id="MobiDB-lite"/>
    </source>
</evidence>
<keyword evidence="6 10" id="KW-1133">Transmembrane helix</keyword>
<feature type="transmembrane region" description="Helical" evidence="10">
    <location>
        <begin position="155"/>
        <end position="178"/>
    </location>
</feature>
<proteinExistence type="predicted"/>
<evidence type="ECO:0000256" key="5">
    <source>
        <dbReference type="ARBA" id="ARBA00022833"/>
    </source>
</evidence>
<evidence type="ECO:0000256" key="3">
    <source>
        <dbReference type="ARBA" id="ARBA00022723"/>
    </source>
</evidence>